<dbReference type="AlphaFoldDB" id="A0ABD0JDC3"/>
<keyword evidence="1" id="KW-0472">Membrane</keyword>
<sequence>SLQTAIHRAASEDVARVSCFVQPTMEHPIMLPPYGSGYEVPVDHRRPFRLEERSFHHQRPDDFNRYYSGKLPLYAPGGRRDVSYMMDDVKTPVKDNVKSKDVDISSSRLLYTVGVWGVQMAAGFFLSATHITLVSELVVSSLLADTASNPNIHRIVFLIFSAVASAACALLVPTVRYRKLIVSGSILLVFSCLSASLVTSSRFMHLPYGVIAGSAYGILRTVSLVASTDVPSTSLVGSVSMASLGHASGGILGTFVYYHFMRDYFTSGSWTNNFRILELVAVLAMLLGSLLRRRGVMSRRAVVVLCDPGFYSLAVIYAICFIAFGVLHFLMPIMPAYRGFTFHKFETFFNPMFTMYCGQWAAAFALALAGHACGKGMAKGSLFIGGVFIFLVGVAVMPHDVAYQSFWGYWGLSLGVGVGLGKFQ</sequence>
<reference evidence="2 3" key="1">
    <citation type="journal article" date="2023" name="Sci. Data">
        <title>Genome assembly of the Korean intertidal mud-creeper Batillaria attramentaria.</title>
        <authorList>
            <person name="Patra A.K."/>
            <person name="Ho P.T."/>
            <person name="Jun S."/>
            <person name="Lee S.J."/>
            <person name="Kim Y."/>
            <person name="Won Y.J."/>
        </authorList>
    </citation>
    <scope>NUCLEOTIDE SEQUENCE [LARGE SCALE GENOMIC DNA]</scope>
    <source>
        <strain evidence="2">Wonlab-2016</strain>
    </source>
</reference>
<keyword evidence="1" id="KW-1133">Transmembrane helix</keyword>
<feature type="transmembrane region" description="Helical" evidence="1">
    <location>
        <begin position="353"/>
        <end position="373"/>
    </location>
</feature>
<feature type="transmembrane region" description="Helical" evidence="1">
    <location>
        <begin position="109"/>
        <end position="132"/>
    </location>
</feature>
<evidence type="ECO:0000256" key="1">
    <source>
        <dbReference type="SAM" id="Phobius"/>
    </source>
</evidence>
<dbReference type="EMBL" id="JACVVK020000494">
    <property type="protein sequence ID" value="KAK7471396.1"/>
    <property type="molecule type" value="Genomic_DNA"/>
</dbReference>
<accession>A0ABD0JDC3</accession>
<feature type="transmembrane region" description="Helical" evidence="1">
    <location>
        <begin position="239"/>
        <end position="260"/>
    </location>
</feature>
<feature type="transmembrane region" description="Helical" evidence="1">
    <location>
        <begin position="152"/>
        <end position="173"/>
    </location>
</feature>
<feature type="transmembrane region" description="Helical" evidence="1">
    <location>
        <begin position="206"/>
        <end position="227"/>
    </location>
</feature>
<dbReference type="InterPro" id="IPR036259">
    <property type="entry name" value="MFS_trans_sf"/>
</dbReference>
<name>A0ABD0JDC3_9CAEN</name>
<comment type="caution">
    <text evidence="2">The sequence shown here is derived from an EMBL/GenBank/DDBJ whole genome shotgun (WGS) entry which is preliminary data.</text>
</comment>
<proteinExistence type="predicted"/>
<feature type="transmembrane region" description="Helical" evidence="1">
    <location>
        <begin position="311"/>
        <end position="333"/>
    </location>
</feature>
<dbReference type="SUPFAM" id="SSF103473">
    <property type="entry name" value="MFS general substrate transporter"/>
    <property type="match status" value="1"/>
</dbReference>
<feature type="transmembrane region" description="Helical" evidence="1">
    <location>
        <begin position="272"/>
        <end position="291"/>
    </location>
</feature>
<evidence type="ECO:0000313" key="3">
    <source>
        <dbReference type="Proteomes" id="UP001519460"/>
    </source>
</evidence>
<evidence type="ECO:0000313" key="2">
    <source>
        <dbReference type="EMBL" id="KAK7471396.1"/>
    </source>
</evidence>
<keyword evidence="3" id="KW-1185">Reference proteome</keyword>
<dbReference type="Proteomes" id="UP001519460">
    <property type="component" value="Unassembled WGS sequence"/>
</dbReference>
<protein>
    <submittedName>
        <fullName evidence="2">Uncharacterized protein</fullName>
    </submittedName>
</protein>
<keyword evidence="1" id="KW-0812">Transmembrane</keyword>
<gene>
    <name evidence="2" type="ORF">BaRGS_00035948</name>
</gene>
<feature type="transmembrane region" description="Helical" evidence="1">
    <location>
        <begin position="180"/>
        <end position="200"/>
    </location>
</feature>
<feature type="transmembrane region" description="Helical" evidence="1">
    <location>
        <begin position="380"/>
        <end position="399"/>
    </location>
</feature>
<feature type="non-terminal residue" evidence="2">
    <location>
        <position position="1"/>
    </location>
</feature>
<organism evidence="2 3">
    <name type="scientific">Batillaria attramentaria</name>
    <dbReference type="NCBI Taxonomy" id="370345"/>
    <lineage>
        <taxon>Eukaryota</taxon>
        <taxon>Metazoa</taxon>
        <taxon>Spiralia</taxon>
        <taxon>Lophotrochozoa</taxon>
        <taxon>Mollusca</taxon>
        <taxon>Gastropoda</taxon>
        <taxon>Caenogastropoda</taxon>
        <taxon>Sorbeoconcha</taxon>
        <taxon>Cerithioidea</taxon>
        <taxon>Batillariidae</taxon>
        <taxon>Batillaria</taxon>
    </lineage>
</organism>